<evidence type="ECO:0008006" key="5">
    <source>
        <dbReference type="Google" id="ProtNLM"/>
    </source>
</evidence>
<gene>
    <name evidence="3" type="ORF">OHB35_35735</name>
</gene>
<feature type="region of interest" description="Disordered" evidence="1">
    <location>
        <begin position="90"/>
        <end position="128"/>
    </location>
</feature>
<evidence type="ECO:0000256" key="1">
    <source>
        <dbReference type="SAM" id="MobiDB-lite"/>
    </source>
</evidence>
<dbReference type="Proteomes" id="UP001340816">
    <property type="component" value="Chromosome"/>
</dbReference>
<evidence type="ECO:0000256" key="2">
    <source>
        <dbReference type="SAM" id="Phobius"/>
    </source>
</evidence>
<keyword evidence="2" id="KW-0472">Membrane</keyword>
<feature type="transmembrane region" description="Helical" evidence="2">
    <location>
        <begin position="33"/>
        <end position="59"/>
    </location>
</feature>
<feature type="transmembrane region" description="Helical" evidence="2">
    <location>
        <begin position="71"/>
        <end position="88"/>
    </location>
</feature>
<accession>A0ABZ1HLW6</accession>
<feature type="compositionally biased region" description="Basic and acidic residues" evidence="1">
    <location>
        <begin position="306"/>
        <end position="318"/>
    </location>
</feature>
<name>A0ABZ1HLW6_STRPH</name>
<evidence type="ECO:0000313" key="3">
    <source>
        <dbReference type="EMBL" id="WSD18139.1"/>
    </source>
</evidence>
<keyword evidence="2" id="KW-0812">Transmembrane</keyword>
<organism evidence="3 4">
    <name type="scientific">Streptomyces phaeochromogenes</name>
    <dbReference type="NCBI Taxonomy" id="1923"/>
    <lineage>
        <taxon>Bacteria</taxon>
        <taxon>Bacillati</taxon>
        <taxon>Actinomycetota</taxon>
        <taxon>Actinomycetes</taxon>
        <taxon>Kitasatosporales</taxon>
        <taxon>Streptomycetaceae</taxon>
        <taxon>Streptomyces</taxon>
        <taxon>Streptomyces phaeochromogenes group</taxon>
    </lineage>
</organism>
<keyword evidence="4" id="KW-1185">Reference proteome</keyword>
<feature type="region of interest" description="Disordered" evidence="1">
    <location>
        <begin position="283"/>
        <end position="354"/>
    </location>
</feature>
<dbReference type="RefSeq" id="WP_326760919.1">
    <property type="nucleotide sequence ID" value="NZ_CP109135.1"/>
</dbReference>
<dbReference type="InterPro" id="IPR005543">
    <property type="entry name" value="PASTA_dom"/>
</dbReference>
<dbReference type="Gene3D" id="3.30.10.20">
    <property type="match status" value="1"/>
</dbReference>
<evidence type="ECO:0000313" key="4">
    <source>
        <dbReference type="Proteomes" id="UP001340816"/>
    </source>
</evidence>
<dbReference type="CDD" id="cd06577">
    <property type="entry name" value="PASTA_pknB"/>
    <property type="match status" value="1"/>
</dbReference>
<feature type="compositionally biased region" description="Basic and acidic residues" evidence="1">
    <location>
        <begin position="90"/>
        <end position="105"/>
    </location>
</feature>
<keyword evidence="2" id="KW-1133">Transmembrane helix</keyword>
<reference evidence="3 4" key="1">
    <citation type="submission" date="2022-10" db="EMBL/GenBank/DDBJ databases">
        <title>The complete genomes of actinobacterial strains from the NBC collection.</title>
        <authorList>
            <person name="Joergensen T.S."/>
            <person name="Alvarez Arevalo M."/>
            <person name="Sterndorff E.B."/>
            <person name="Faurdal D."/>
            <person name="Vuksanovic O."/>
            <person name="Mourched A.-S."/>
            <person name="Charusanti P."/>
            <person name="Shaw S."/>
            <person name="Blin K."/>
            <person name="Weber T."/>
        </authorList>
    </citation>
    <scope>NUCLEOTIDE SEQUENCE [LARGE SCALE GENOMIC DNA]</scope>
    <source>
        <strain evidence="3 4">NBC 01752</strain>
    </source>
</reference>
<protein>
    <recommendedName>
        <fullName evidence="5">PASTA domain-containing protein</fullName>
    </recommendedName>
</protein>
<dbReference type="EMBL" id="CP109135">
    <property type="protein sequence ID" value="WSD18139.1"/>
    <property type="molecule type" value="Genomic_DNA"/>
</dbReference>
<proteinExistence type="predicted"/>
<sequence length="354" mass="37737">MPSPAPVPGSPPPLPAGTARTPWWRTGWARVGFVLAVPALGVLNAFLGFLMLVLALVLLWWGNVWRKRWKATATVAAVILFGAILPPAPRDRTSDTVAEADEKARNAGGPGDSSAPAPGTKPKVAPKVPDYRGMRLDEARKKARTDGFTVGDHNASDQDDAIWMRSNWTVCFQRAGTSSSSSRTIDFGAVPTAAPCPERDGEAIPWPPMPDLVGATWKAAQKKLVALGVRPARTYADTAYANDQLPDEGEYDKWQVCTHDPARKEPITDSTWVTLWLSAPDNDCPAGAGRDNGSAELPDRDDDGDPDYHDPFPGDRNRNSTFPDGLSGSSGGSSESSSGSSGGGGWGGCRSRWC</sequence>